<dbReference type="InterPro" id="IPR003694">
    <property type="entry name" value="NAD_synthase"/>
</dbReference>
<protein>
    <recommendedName>
        <fullName evidence="7">NH(3)-dependent NAD(+) synthetase</fullName>
        <ecNumber evidence="7">6.3.1.5</ecNumber>
    </recommendedName>
</protein>
<dbReference type="RefSeq" id="WP_250857223.1">
    <property type="nucleotide sequence ID" value="NZ_JAGSOJ010000001.1"/>
</dbReference>
<comment type="similarity">
    <text evidence="6">Belongs to the NAD synthetase family.</text>
</comment>
<evidence type="ECO:0000256" key="5">
    <source>
        <dbReference type="ARBA" id="ARBA00023027"/>
    </source>
</evidence>
<evidence type="ECO:0000259" key="8">
    <source>
        <dbReference type="Pfam" id="PF02540"/>
    </source>
</evidence>
<dbReference type="Pfam" id="PF02540">
    <property type="entry name" value="NAD_synthase"/>
    <property type="match status" value="1"/>
</dbReference>
<dbReference type="NCBIfam" id="TIGR00552">
    <property type="entry name" value="nadE"/>
    <property type="match status" value="1"/>
</dbReference>
<dbReference type="GO" id="GO:0004359">
    <property type="term" value="F:glutaminase activity"/>
    <property type="evidence" value="ECO:0007669"/>
    <property type="project" value="InterPro"/>
</dbReference>
<keyword evidence="10" id="KW-1185">Reference proteome</keyword>
<comment type="pathway">
    <text evidence="1">Cofactor biosynthesis; NAD(+) biosynthesis.</text>
</comment>
<dbReference type="GO" id="GO:0005737">
    <property type="term" value="C:cytoplasm"/>
    <property type="evidence" value="ECO:0007669"/>
    <property type="project" value="InterPro"/>
</dbReference>
<name>A0A9J6NYX7_9CLOT</name>
<dbReference type="InterPro" id="IPR014729">
    <property type="entry name" value="Rossmann-like_a/b/a_fold"/>
</dbReference>
<dbReference type="Proteomes" id="UP001056429">
    <property type="component" value="Unassembled WGS sequence"/>
</dbReference>
<keyword evidence="4 6" id="KW-0067">ATP-binding</keyword>
<dbReference type="EC" id="6.3.1.5" evidence="7"/>
<evidence type="ECO:0000256" key="7">
    <source>
        <dbReference type="RuleBase" id="RU003812"/>
    </source>
</evidence>
<keyword evidence="2 6" id="KW-0436">Ligase</keyword>
<sequence>MNNKNGYVFNVEEQTDNCIKWIKHWFNNCSGNAKGVIIGISGGKDSTVAAKLLCEAIGSEKVLGVMMPNGQQKDIHDSKKVCEMLKIRYTTVNIQESYQAITNSIECSEFEYSNSKSINLSSHTLTNIAPRLRMTTVYTIGQELSYRIVGTGNLSESLVGYCTKYGDTACDFAILSTFTKREVVKIGEYLGLPRDLIQKEPSDGLSGVSDEENLGFSYEVLDKFIRVGVCEDKKIKEIIKNRWKINNHKRNIQVPHYNSEISICIN</sequence>
<accession>A0A9J6NYX7</accession>
<evidence type="ECO:0000256" key="2">
    <source>
        <dbReference type="ARBA" id="ARBA00022598"/>
    </source>
</evidence>
<dbReference type="GO" id="GO:0009435">
    <property type="term" value="P:NAD+ biosynthetic process"/>
    <property type="evidence" value="ECO:0007669"/>
    <property type="project" value="InterPro"/>
</dbReference>
<keyword evidence="5 6" id="KW-0520">NAD</keyword>
<evidence type="ECO:0000313" key="10">
    <source>
        <dbReference type="Proteomes" id="UP001056429"/>
    </source>
</evidence>
<reference evidence="9" key="2">
    <citation type="submission" date="2021-04" db="EMBL/GenBank/DDBJ databases">
        <authorList>
            <person name="Dong X."/>
        </authorList>
    </citation>
    <scope>NUCLEOTIDE SEQUENCE</scope>
    <source>
        <strain evidence="9">ZWT</strain>
    </source>
</reference>
<dbReference type="AlphaFoldDB" id="A0A9J6NYX7"/>
<dbReference type="GO" id="GO:0005524">
    <property type="term" value="F:ATP binding"/>
    <property type="evidence" value="ECO:0007669"/>
    <property type="project" value="UniProtKB-KW"/>
</dbReference>
<evidence type="ECO:0000256" key="3">
    <source>
        <dbReference type="ARBA" id="ARBA00022741"/>
    </source>
</evidence>
<dbReference type="Gene3D" id="3.40.50.620">
    <property type="entry name" value="HUPs"/>
    <property type="match status" value="1"/>
</dbReference>
<evidence type="ECO:0000256" key="6">
    <source>
        <dbReference type="RuleBase" id="RU003811"/>
    </source>
</evidence>
<keyword evidence="3 6" id="KW-0547">Nucleotide-binding</keyword>
<evidence type="ECO:0000256" key="1">
    <source>
        <dbReference type="ARBA" id="ARBA00004790"/>
    </source>
</evidence>
<feature type="domain" description="NAD/GMP synthase" evidence="8">
    <location>
        <begin position="20"/>
        <end position="248"/>
    </location>
</feature>
<gene>
    <name evidence="9" type="primary">nadE</name>
    <name evidence="9" type="ORF">KDK92_01260</name>
</gene>
<dbReference type="CDD" id="cd00553">
    <property type="entry name" value="NAD_synthase"/>
    <property type="match status" value="1"/>
</dbReference>
<comment type="caution">
    <text evidence="9">The sequence shown here is derived from an EMBL/GenBank/DDBJ whole genome shotgun (WGS) entry which is preliminary data.</text>
</comment>
<dbReference type="SUPFAM" id="SSF52402">
    <property type="entry name" value="Adenine nucleotide alpha hydrolases-like"/>
    <property type="match status" value="1"/>
</dbReference>
<comment type="catalytic activity">
    <reaction evidence="7">
        <text>deamido-NAD(+) + NH4(+) + ATP = AMP + diphosphate + NAD(+) + H(+)</text>
        <dbReference type="Rhea" id="RHEA:21188"/>
        <dbReference type="ChEBI" id="CHEBI:15378"/>
        <dbReference type="ChEBI" id="CHEBI:28938"/>
        <dbReference type="ChEBI" id="CHEBI:30616"/>
        <dbReference type="ChEBI" id="CHEBI:33019"/>
        <dbReference type="ChEBI" id="CHEBI:57540"/>
        <dbReference type="ChEBI" id="CHEBI:58437"/>
        <dbReference type="ChEBI" id="CHEBI:456215"/>
        <dbReference type="EC" id="6.3.1.5"/>
    </reaction>
</comment>
<dbReference type="PANTHER" id="PTHR23090:SF9">
    <property type="entry name" value="GLUTAMINE-DEPENDENT NAD(+) SYNTHETASE"/>
    <property type="match status" value="1"/>
</dbReference>
<evidence type="ECO:0000313" key="9">
    <source>
        <dbReference type="EMBL" id="MCM1988352.1"/>
    </source>
</evidence>
<dbReference type="PANTHER" id="PTHR23090">
    <property type="entry name" value="NH 3 /GLUTAMINE-DEPENDENT NAD + SYNTHETASE"/>
    <property type="match status" value="1"/>
</dbReference>
<reference evidence="9" key="1">
    <citation type="journal article" date="2021" name="mSystems">
        <title>Bacteria and Archaea Synergistically Convert Glycine Betaine to Biogenic Methane in the Formosa Cold Seep of the South China Sea.</title>
        <authorList>
            <person name="Li L."/>
            <person name="Zhang W."/>
            <person name="Zhang S."/>
            <person name="Song L."/>
            <person name="Sun Q."/>
            <person name="Zhang H."/>
            <person name="Xiang H."/>
            <person name="Dong X."/>
        </authorList>
    </citation>
    <scope>NUCLEOTIDE SEQUENCE</scope>
    <source>
        <strain evidence="9">ZWT</strain>
    </source>
</reference>
<proteinExistence type="inferred from homology"/>
<dbReference type="InterPro" id="IPR022310">
    <property type="entry name" value="NAD/GMP_synthase"/>
</dbReference>
<dbReference type="EMBL" id="JAGSOJ010000001">
    <property type="protein sequence ID" value="MCM1988352.1"/>
    <property type="molecule type" value="Genomic_DNA"/>
</dbReference>
<organism evidence="9 10">
    <name type="scientific">Oceanirhabdus seepicola</name>
    <dbReference type="NCBI Taxonomy" id="2828781"/>
    <lineage>
        <taxon>Bacteria</taxon>
        <taxon>Bacillati</taxon>
        <taxon>Bacillota</taxon>
        <taxon>Clostridia</taxon>
        <taxon>Eubacteriales</taxon>
        <taxon>Clostridiaceae</taxon>
        <taxon>Oceanirhabdus</taxon>
    </lineage>
</organism>
<dbReference type="GO" id="GO:0003952">
    <property type="term" value="F:NAD+ synthase (glutamine-hydrolyzing) activity"/>
    <property type="evidence" value="ECO:0007669"/>
    <property type="project" value="InterPro"/>
</dbReference>
<evidence type="ECO:0000256" key="4">
    <source>
        <dbReference type="ARBA" id="ARBA00022840"/>
    </source>
</evidence>
<dbReference type="GO" id="GO:0008795">
    <property type="term" value="F:NAD+ synthase activity"/>
    <property type="evidence" value="ECO:0007669"/>
    <property type="project" value="UniProtKB-EC"/>
</dbReference>